<reference evidence="2" key="1">
    <citation type="journal article" date="2019" name="Int. J. Syst. Evol. Microbiol.">
        <title>The Global Catalogue of Microorganisms (GCM) 10K type strain sequencing project: providing services to taxonomists for standard genome sequencing and annotation.</title>
        <authorList>
            <consortium name="The Broad Institute Genomics Platform"/>
            <consortium name="The Broad Institute Genome Sequencing Center for Infectious Disease"/>
            <person name="Wu L."/>
            <person name="Ma J."/>
        </authorList>
    </citation>
    <scope>NUCLEOTIDE SEQUENCE [LARGE SCALE GENOMIC DNA]</scope>
    <source>
        <strain evidence="2">CGMCC-1.15741</strain>
    </source>
</reference>
<accession>A0ABW1SBR1</accession>
<keyword evidence="2" id="KW-1185">Reference proteome</keyword>
<dbReference type="RefSeq" id="WP_377379115.1">
    <property type="nucleotide sequence ID" value="NZ_JBHSSW010000012.1"/>
</dbReference>
<proteinExistence type="predicted"/>
<protein>
    <submittedName>
        <fullName evidence="1">TIGR02466 family protein</fullName>
    </submittedName>
</protein>
<name>A0ABW1SBR1_9PROT</name>
<evidence type="ECO:0000313" key="1">
    <source>
        <dbReference type="EMBL" id="MFC6198693.1"/>
    </source>
</evidence>
<evidence type="ECO:0000313" key="2">
    <source>
        <dbReference type="Proteomes" id="UP001596303"/>
    </source>
</evidence>
<dbReference type="InterPro" id="IPR012668">
    <property type="entry name" value="CHP02466"/>
</dbReference>
<comment type="caution">
    <text evidence="1">The sequence shown here is derived from an EMBL/GenBank/DDBJ whole genome shotgun (WGS) entry which is preliminary data.</text>
</comment>
<dbReference type="Pfam" id="PF13759">
    <property type="entry name" value="2OG-FeII_Oxy_5"/>
    <property type="match status" value="1"/>
</dbReference>
<sequence>MANASTKTYFATSIHEIGIVDPVKEADLMDELKAGVFMLSEEDEAGIAWCESQGYLGYTSYASLNDLPMRIPAFAELEKRLVKAANAHARALGFEMGSHKLSMDSYWVNLLDPGAGHSGHIHPNSILSGTFYLDLPEGASAIRFEDPRLPFMMNSPPLRSDVADDEKRFIYFQPEIGQALFWESWLRHEVMVNMADDPRLSISFNLS</sequence>
<dbReference type="Gene3D" id="2.60.120.620">
    <property type="entry name" value="q2cbj1_9rhob like domain"/>
    <property type="match status" value="1"/>
</dbReference>
<gene>
    <name evidence="1" type="ORF">ACFQDM_11410</name>
</gene>
<dbReference type="EMBL" id="JBHSSW010000012">
    <property type="protein sequence ID" value="MFC6198693.1"/>
    <property type="molecule type" value="Genomic_DNA"/>
</dbReference>
<dbReference type="Proteomes" id="UP001596303">
    <property type="component" value="Unassembled WGS sequence"/>
</dbReference>
<organism evidence="1 2">
    <name type="scientific">Ponticaulis profundi</name>
    <dbReference type="NCBI Taxonomy" id="2665222"/>
    <lineage>
        <taxon>Bacteria</taxon>
        <taxon>Pseudomonadati</taxon>
        <taxon>Pseudomonadota</taxon>
        <taxon>Alphaproteobacteria</taxon>
        <taxon>Hyphomonadales</taxon>
        <taxon>Hyphomonadaceae</taxon>
        <taxon>Ponticaulis</taxon>
    </lineage>
</organism>
<dbReference type="NCBIfam" id="TIGR02466">
    <property type="entry name" value="TIGR02466 family protein"/>
    <property type="match status" value="1"/>
</dbReference>